<dbReference type="PANTHER" id="PTHR30472">
    <property type="entry name" value="FERRIC ENTEROBACTIN TRANSPORT SYSTEM PERMEASE PROTEIN"/>
    <property type="match status" value="1"/>
</dbReference>
<dbReference type="SUPFAM" id="SSF81345">
    <property type="entry name" value="ABC transporter involved in vitamin B12 uptake, BtuC"/>
    <property type="match status" value="1"/>
</dbReference>
<dbReference type="Pfam" id="PF01032">
    <property type="entry name" value="FecCD"/>
    <property type="match status" value="1"/>
</dbReference>
<feature type="transmembrane region" description="Helical" evidence="8">
    <location>
        <begin position="149"/>
        <end position="168"/>
    </location>
</feature>
<evidence type="ECO:0000313" key="9">
    <source>
        <dbReference type="EMBL" id="AHI19252.1"/>
    </source>
</evidence>
<accession>A0ABM5PN05</accession>
<dbReference type="RefSeq" id="WP_006821429.1">
    <property type="nucleotide sequence ID" value="NZ_CP004350.1"/>
</dbReference>
<dbReference type="EMBL" id="CP004350">
    <property type="protein sequence ID" value="AHI19252.1"/>
    <property type="molecule type" value="Genomic_DNA"/>
</dbReference>
<proteinExistence type="inferred from homology"/>
<dbReference type="InterPro" id="IPR037294">
    <property type="entry name" value="ABC_BtuC-like"/>
</dbReference>
<gene>
    <name evidence="9" type="ORF">CCASEI_03360</name>
</gene>
<dbReference type="Gene3D" id="1.10.3470.10">
    <property type="entry name" value="ABC transporter involved in vitamin B12 uptake, BtuC"/>
    <property type="match status" value="1"/>
</dbReference>
<organism evidence="9 10">
    <name type="scientific">Corynebacterium casei LMG S-19264</name>
    <dbReference type="NCBI Taxonomy" id="1285583"/>
    <lineage>
        <taxon>Bacteria</taxon>
        <taxon>Bacillati</taxon>
        <taxon>Actinomycetota</taxon>
        <taxon>Actinomycetes</taxon>
        <taxon>Mycobacteriales</taxon>
        <taxon>Corynebacteriaceae</taxon>
        <taxon>Corynebacterium</taxon>
    </lineage>
</organism>
<evidence type="ECO:0000256" key="3">
    <source>
        <dbReference type="ARBA" id="ARBA00022448"/>
    </source>
</evidence>
<evidence type="ECO:0000256" key="4">
    <source>
        <dbReference type="ARBA" id="ARBA00022475"/>
    </source>
</evidence>
<dbReference type="InterPro" id="IPR000522">
    <property type="entry name" value="ABC_transptr_permease_BtuC"/>
</dbReference>
<dbReference type="Proteomes" id="UP000019226">
    <property type="component" value="Chromosome"/>
</dbReference>
<dbReference type="PANTHER" id="PTHR30472:SF24">
    <property type="entry name" value="FERRIC ENTEROBACTIN TRANSPORT SYSTEM PERMEASE PROTEIN FEPG"/>
    <property type="match status" value="1"/>
</dbReference>
<name>A0ABM5PN05_9CORY</name>
<keyword evidence="5 8" id="KW-0812">Transmembrane</keyword>
<feature type="transmembrane region" description="Helical" evidence="8">
    <location>
        <begin position="125"/>
        <end position="143"/>
    </location>
</feature>
<evidence type="ECO:0000256" key="6">
    <source>
        <dbReference type="ARBA" id="ARBA00022989"/>
    </source>
</evidence>
<evidence type="ECO:0000313" key="10">
    <source>
        <dbReference type="Proteomes" id="UP000019226"/>
    </source>
</evidence>
<protein>
    <submittedName>
        <fullName evidence="9">Fe3+-siderophore ABC transporter permease</fullName>
    </submittedName>
</protein>
<evidence type="ECO:0000256" key="8">
    <source>
        <dbReference type="SAM" id="Phobius"/>
    </source>
</evidence>
<feature type="transmembrane region" description="Helical" evidence="8">
    <location>
        <begin position="95"/>
        <end position="113"/>
    </location>
</feature>
<keyword evidence="10" id="KW-1185">Reference proteome</keyword>
<keyword evidence="7 8" id="KW-0472">Membrane</keyword>
<evidence type="ECO:0000256" key="7">
    <source>
        <dbReference type="ARBA" id="ARBA00023136"/>
    </source>
</evidence>
<feature type="transmembrane region" description="Helical" evidence="8">
    <location>
        <begin position="40"/>
        <end position="61"/>
    </location>
</feature>
<keyword evidence="6 8" id="KW-1133">Transmembrane helix</keyword>
<keyword evidence="4" id="KW-1003">Cell membrane</keyword>
<feature type="transmembrane region" description="Helical" evidence="8">
    <location>
        <begin position="338"/>
        <end position="355"/>
    </location>
</feature>
<keyword evidence="3" id="KW-0813">Transport</keyword>
<reference evidence="10" key="1">
    <citation type="submission" date="2013-02" db="EMBL/GenBank/DDBJ databases">
        <title>The complete genome sequence of Corynebacterium casei LMG S-19264 (=DSM 44701).</title>
        <authorList>
            <person name="Ruckert C."/>
            <person name="Albersmeier A."/>
            <person name="Kalinowski J."/>
        </authorList>
    </citation>
    <scope>NUCLEOTIDE SEQUENCE [LARGE SCALE GENOMIC DNA]</scope>
    <source>
        <strain evidence="10">LMG S-19264</strain>
    </source>
</reference>
<evidence type="ECO:0000256" key="5">
    <source>
        <dbReference type="ARBA" id="ARBA00022692"/>
    </source>
</evidence>
<evidence type="ECO:0000256" key="2">
    <source>
        <dbReference type="ARBA" id="ARBA00007935"/>
    </source>
</evidence>
<evidence type="ECO:0000256" key="1">
    <source>
        <dbReference type="ARBA" id="ARBA00004651"/>
    </source>
</evidence>
<dbReference type="GeneID" id="82876856"/>
<feature type="transmembrane region" description="Helical" evidence="8">
    <location>
        <begin position="310"/>
        <end position="332"/>
    </location>
</feature>
<sequence>MSTSTQATPSNAAGTPANTTATKQLAASLSAARKKRGHQYWSLITFLAVAVIAVWFVSLMIGETFYTPGDVFAVIMGETVQGASFTVGTLRLPRATVAIFVGLAFGIAGTIFQTMLRNQLASPDIIGISASASAAGATGIIMFGLGQTAVSMMSTVASLAIAILIYLLSIKSGFTGTRMILIGIGCAAIMQAWTSYVLSHAAAWDLPTATRWITGSLNTMTWERGMPTILAVVIIAPIMVACAHLLSILGLGDDLARGLGIRLTLTRVVLFVGAVVLIAIATAATGPVAFVAFMAGPVASRIFKPGSSLVLPAGLIGALLVLVADLAGQYLFGTRYPVGVVTGAIGAPFLIYLLTRSTR</sequence>
<comment type="subcellular location">
    <subcellularLocation>
        <location evidence="1">Cell membrane</location>
        <topology evidence="1">Multi-pass membrane protein</topology>
    </subcellularLocation>
</comment>
<feature type="transmembrane region" description="Helical" evidence="8">
    <location>
        <begin position="229"/>
        <end position="251"/>
    </location>
</feature>
<dbReference type="CDD" id="cd06550">
    <property type="entry name" value="TM_ABC_iron-siderophores_like"/>
    <property type="match status" value="1"/>
</dbReference>
<comment type="similarity">
    <text evidence="2">Belongs to the binding-protein-dependent transport system permease family. FecCD subfamily.</text>
</comment>